<feature type="transmembrane region" description="Helical" evidence="1">
    <location>
        <begin position="345"/>
        <end position="371"/>
    </location>
</feature>
<accession>A0A9P9W930</accession>
<protein>
    <submittedName>
        <fullName evidence="2">Uncharacterized protein</fullName>
    </submittedName>
</protein>
<evidence type="ECO:0000256" key="1">
    <source>
        <dbReference type="SAM" id="Phobius"/>
    </source>
</evidence>
<name>A0A9P9W930_9PEZI</name>
<keyword evidence="1" id="KW-0812">Transmembrane</keyword>
<keyword evidence="1" id="KW-0472">Membrane</keyword>
<organism evidence="2 3">
    <name type="scientific">Neoarthrinium moseri</name>
    <dbReference type="NCBI Taxonomy" id="1658444"/>
    <lineage>
        <taxon>Eukaryota</taxon>
        <taxon>Fungi</taxon>
        <taxon>Dikarya</taxon>
        <taxon>Ascomycota</taxon>
        <taxon>Pezizomycotina</taxon>
        <taxon>Sordariomycetes</taxon>
        <taxon>Xylariomycetidae</taxon>
        <taxon>Amphisphaeriales</taxon>
        <taxon>Apiosporaceae</taxon>
        <taxon>Neoarthrinium</taxon>
    </lineage>
</organism>
<reference evidence="2" key="1">
    <citation type="submission" date="2021-03" db="EMBL/GenBank/DDBJ databases">
        <title>Revisited historic fungal species revealed as producer of novel bioactive compounds through whole genome sequencing and comparative genomics.</title>
        <authorList>
            <person name="Vignolle G.A."/>
            <person name="Hochenegger N."/>
            <person name="Mach R.L."/>
            <person name="Mach-Aigner A.R."/>
            <person name="Javad Rahimi M."/>
            <person name="Salim K.A."/>
            <person name="Chan C.M."/>
            <person name="Lim L.B.L."/>
            <person name="Cai F."/>
            <person name="Druzhinina I.S."/>
            <person name="U'Ren J.M."/>
            <person name="Derntl C."/>
        </authorList>
    </citation>
    <scope>NUCLEOTIDE SEQUENCE</scope>
    <source>
        <strain evidence="2">TUCIM 5799</strain>
    </source>
</reference>
<evidence type="ECO:0000313" key="3">
    <source>
        <dbReference type="Proteomes" id="UP000829685"/>
    </source>
</evidence>
<evidence type="ECO:0000313" key="2">
    <source>
        <dbReference type="EMBL" id="KAI1852198.1"/>
    </source>
</evidence>
<comment type="caution">
    <text evidence="2">The sequence shown here is derived from an EMBL/GenBank/DDBJ whole genome shotgun (WGS) entry which is preliminary data.</text>
</comment>
<dbReference type="EMBL" id="JAFIMR010000062">
    <property type="protein sequence ID" value="KAI1852198.1"/>
    <property type="molecule type" value="Genomic_DNA"/>
</dbReference>
<keyword evidence="3" id="KW-1185">Reference proteome</keyword>
<dbReference type="Proteomes" id="UP000829685">
    <property type="component" value="Unassembled WGS sequence"/>
</dbReference>
<keyword evidence="1" id="KW-1133">Transmembrane helix</keyword>
<sequence length="449" mass="50382">MMDVGPASNIPYRRLRIVEPVQAPIVQVSCGAFDYEEARDAPAPDIDANKYNAVVPSITTRNFVSFGGEKESLSSGGDYYLNETMQQSLWNFTRKLSGQNFTWIDMNTTDTGISLGALTTWQYSLYSGNGSEASILRSMLLPCAIEARWTPVETTFDHGSRFSSLVSSNLTTLDIFDKANDITTSRPLPIDMDWANSLNLPFNLHMGPQDPSAPLMQQLIQLYMSGQTNFNDTFIPNMNTDMRNRFENITYVLETIIGFVIADGLASVNYDAGVMIANSSLNYLLNTDYPANYTEDPDMVLRSLLTPDVRLGFVYSANMAKIESALQPFSVTVEQYGYGWGNQSVFWWIAISMLLLHAILAVNFLGFRLWLYFIRGERHEVSSWETARELLVLALLSNPPEELRGGKTRVAIDAWNLPIHIRDIGKDEIAMVVNPEKGQSIVETDKKYT</sequence>
<dbReference type="AlphaFoldDB" id="A0A9P9W930"/>
<proteinExistence type="predicted"/>
<gene>
    <name evidence="2" type="ORF">JX265_013051</name>
</gene>